<protein>
    <recommendedName>
        <fullName evidence="3">Competence protein ComEC</fullName>
    </recommendedName>
</protein>
<name>A0ABN6TAA3_9BURK</name>
<dbReference type="SUPFAM" id="SSF56281">
    <property type="entry name" value="Metallo-hydrolase/oxidoreductase"/>
    <property type="match status" value="1"/>
</dbReference>
<dbReference type="EMBL" id="AP026966">
    <property type="protein sequence ID" value="BDT59170.1"/>
    <property type="molecule type" value="Genomic_DNA"/>
</dbReference>
<accession>A0ABN6TAA3</accession>
<dbReference type="Proteomes" id="UP001163336">
    <property type="component" value="Chromosome"/>
</dbReference>
<organism evidence="1 2">
    <name type="scientific">Massilia varians</name>
    <dbReference type="NCBI Taxonomy" id="457921"/>
    <lineage>
        <taxon>Bacteria</taxon>
        <taxon>Pseudomonadati</taxon>
        <taxon>Pseudomonadota</taxon>
        <taxon>Betaproteobacteria</taxon>
        <taxon>Burkholderiales</taxon>
        <taxon>Oxalobacteraceae</taxon>
        <taxon>Telluria group</taxon>
        <taxon>Massilia</taxon>
    </lineage>
</organism>
<reference evidence="1" key="1">
    <citation type="submission" date="2022-11" db="EMBL/GenBank/DDBJ databases">
        <title>Isolation and characterization of PLA-degrading bacterium Massilia sp. from Antarctic soil.</title>
        <authorList>
            <person name="Sato K."/>
            <person name="Gomez-Fuentes C."/>
            <person name="Ahmad S.A."/>
            <person name="Zulkharnain A."/>
        </authorList>
    </citation>
    <scope>NUCLEOTIDE SEQUENCE</scope>
    <source>
        <strain evidence="1">N-3</strain>
    </source>
</reference>
<evidence type="ECO:0000313" key="2">
    <source>
        <dbReference type="Proteomes" id="UP001163336"/>
    </source>
</evidence>
<dbReference type="InterPro" id="IPR036866">
    <property type="entry name" value="RibonucZ/Hydroxyglut_hydro"/>
</dbReference>
<dbReference type="PANTHER" id="PTHR30619:SF1">
    <property type="entry name" value="RECOMBINATION PROTEIN 2"/>
    <property type="match status" value="1"/>
</dbReference>
<keyword evidence="2" id="KW-1185">Reference proteome</keyword>
<sequence length="327" mass="36774">MNLNDIVSATKALLPQLRVAPTRFRAYRLGCTGASFSYFDGSTFTLIEARVNDTNRASIANELKICGKRHINVLHITSWDRDHCNLSELREILDVWLPTRVEYPGYEPATNCGTACRDLIRKYVRRATVRISAIAYTPSYIKGLETGVGYGYKDLVYHPKTLYDKSNDNSTVKLYRTGCFNVLSLGDVESPAIAALIKSCRIARGEIDVLLMPHHGADNGFLTCDLLDEIRPRLAVCGVDHDNQYGHPAPTLRQLLGRKDIPFATTIRGDVLVYSENGTSHVRWVDTMGATTQIHKHGHFEPKKFDKLKHNADSIRARQIGAPYRWI</sequence>
<gene>
    <name evidence="1" type="ORF">MasN3_26640</name>
</gene>
<evidence type="ECO:0008006" key="3">
    <source>
        <dbReference type="Google" id="ProtNLM"/>
    </source>
</evidence>
<dbReference type="RefSeq" id="WP_281907722.1">
    <property type="nucleotide sequence ID" value="NZ_AP026966.1"/>
</dbReference>
<dbReference type="InterPro" id="IPR052159">
    <property type="entry name" value="Competence_DNA_uptake"/>
</dbReference>
<dbReference type="Gene3D" id="3.60.15.10">
    <property type="entry name" value="Ribonuclease Z/Hydroxyacylglutathione hydrolase-like"/>
    <property type="match status" value="1"/>
</dbReference>
<proteinExistence type="predicted"/>
<dbReference type="PANTHER" id="PTHR30619">
    <property type="entry name" value="DNA INTERNALIZATION/COMPETENCE PROTEIN COMEC/REC2"/>
    <property type="match status" value="1"/>
</dbReference>
<evidence type="ECO:0000313" key="1">
    <source>
        <dbReference type="EMBL" id="BDT59170.1"/>
    </source>
</evidence>